<dbReference type="Gene3D" id="2.170.270.10">
    <property type="entry name" value="SET domain"/>
    <property type="match status" value="1"/>
</dbReference>
<evidence type="ECO:0000313" key="6">
    <source>
        <dbReference type="Proteomes" id="UP000800097"/>
    </source>
</evidence>
<feature type="domain" description="SET" evidence="4">
    <location>
        <begin position="241"/>
        <end position="543"/>
    </location>
</feature>
<dbReference type="Proteomes" id="UP000800097">
    <property type="component" value="Unassembled WGS sequence"/>
</dbReference>
<keyword evidence="6" id="KW-1185">Reference proteome</keyword>
<proteinExistence type="predicted"/>
<organism evidence="5 6">
    <name type="scientific">Westerdykella ornata</name>
    <dbReference type="NCBI Taxonomy" id="318751"/>
    <lineage>
        <taxon>Eukaryota</taxon>
        <taxon>Fungi</taxon>
        <taxon>Dikarya</taxon>
        <taxon>Ascomycota</taxon>
        <taxon>Pezizomycotina</taxon>
        <taxon>Dothideomycetes</taxon>
        <taxon>Pleosporomycetidae</taxon>
        <taxon>Pleosporales</taxon>
        <taxon>Sporormiaceae</taxon>
        <taxon>Westerdykella</taxon>
    </lineage>
</organism>
<dbReference type="PANTHER" id="PTHR12197">
    <property type="entry name" value="HISTONE-LYSINE N-METHYLTRANSFERASE SMYD"/>
    <property type="match status" value="1"/>
</dbReference>
<evidence type="ECO:0000256" key="3">
    <source>
        <dbReference type="ARBA" id="ARBA00022833"/>
    </source>
</evidence>
<keyword evidence="3" id="KW-0862">Zinc</keyword>
<sequence>MASSKTTSQVTATWKDRLVKLQELQESVINRPYSIVQRLRLALAYRSLGYPDLALGDAYKALLLADEVADEGEFHEQALRAAKEDITSDLHSQLASELPYIVPGVDHTTCTCTAESTGSDEGDEPMAVTIARNCWSKTAYAIVVQSLIDCGCLRSAFDYITRALQAFPSNRHFKALRETILQKLRSHFSSKGDNFDAADVEEYPDMGLVRREKYPWNNYEPDRFSEESLRIMNEEMALVAPKLEIKKTTLLILSPDTAASNKLPTSRYVDQLGIFAKEDIPPGEVILEEKSLLTAVARLRDSFCDACSIPLSKVDGSAESIIACDECEDAYFCSSECYELAQDNYHPALCGVNIDQKVSASESSDFLYSLLLIRALALAEVQNIHPLELKEVRFIWGDYHGLDLEEKWKNNGEKNTTDPFSGVPQTLPFSFKDNILTPLNILERMDINIYEHEDRYDTWVFNTLYAKFRGTASARQGLDRRPEVSAVHPMWCMGNHSCDPNVAWEWEGSIRFWTREELVPWEGRDPDEKPGLRRGEELRSHYCDVSLPVKERREWAVGALGGDCMCPRCVWEAAQENT</sequence>
<dbReference type="GeneID" id="54550178"/>
<dbReference type="RefSeq" id="XP_033653532.1">
    <property type="nucleotide sequence ID" value="XM_033797003.1"/>
</dbReference>
<dbReference type="PROSITE" id="PS50280">
    <property type="entry name" value="SET"/>
    <property type="match status" value="1"/>
</dbReference>
<dbReference type="InterPro" id="IPR001214">
    <property type="entry name" value="SET_dom"/>
</dbReference>
<dbReference type="PANTHER" id="PTHR12197:SF273">
    <property type="entry name" value="MYND-TYPE ZINC FINGER PROTEIN SAMB"/>
    <property type="match status" value="1"/>
</dbReference>
<dbReference type="SUPFAM" id="SSF82199">
    <property type="entry name" value="SET domain"/>
    <property type="match status" value="1"/>
</dbReference>
<dbReference type="EMBL" id="ML986495">
    <property type="protein sequence ID" value="KAF2275993.1"/>
    <property type="molecule type" value="Genomic_DNA"/>
</dbReference>
<evidence type="ECO:0000256" key="1">
    <source>
        <dbReference type="ARBA" id="ARBA00022723"/>
    </source>
</evidence>
<reference evidence="5" key="1">
    <citation type="journal article" date="2020" name="Stud. Mycol.">
        <title>101 Dothideomycetes genomes: a test case for predicting lifestyles and emergence of pathogens.</title>
        <authorList>
            <person name="Haridas S."/>
            <person name="Albert R."/>
            <person name="Binder M."/>
            <person name="Bloem J."/>
            <person name="Labutti K."/>
            <person name="Salamov A."/>
            <person name="Andreopoulos B."/>
            <person name="Baker S."/>
            <person name="Barry K."/>
            <person name="Bills G."/>
            <person name="Bluhm B."/>
            <person name="Cannon C."/>
            <person name="Castanera R."/>
            <person name="Culley D."/>
            <person name="Daum C."/>
            <person name="Ezra D."/>
            <person name="Gonzalez J."/>
            <person name="Henrissat B."/>
            <person name="Kuo A."/>
            <person name="Liang C."/>
            <person name="Lipzen A."/>
            <person name="Lutzoni F."/>
            <person name="Magnuson J."/>
            <person name="Mondo S."/>
            <person name="Nolan M."/>
            <person name="Ohm R."/>
            <person name="Pangilinan J."/>
            <person name="Park H.-J."/>
            <person name="Ramirez L."/>
            <person name="Alfaro M."/>
            <person name="Sun H."/>
            <person name="Tritt A."/>
            <person name="Yoshinaga Y."/>
            <person name="Zwiers L.-H."/>
            <person name="Turgeon B."/>
            <person name="Goodwin S."/>
            <person name="Spatafora J."/>
            <person name="Crous P."/>
            <person name="Grigoriev I."/>
        </authorList>
    </citation>
    <scope>NUCLEOTIDE SEQUENCE</scope>
    <source>
        <strain evidence="5">CBS 379.55</strain>
    </source>
</reference>
<keyword evidence="2" id="KW-0863">Zinc-finger</keyword>
<evidence type="ECO:0000259" key="4">
    <source>
        <dbReference type="PROSITE" id="PS50280"/>
    </source>
</evidence>
<dbReference type="GO" id="GO:0008270">
    <property type="term" value="F:zinc ion binding"/>
    <property type="evidence" value="ECO:0007669"/>
    <property type="project" value="UniProtKB-KW"/>
</dbReference>
<dbReference type="InterPro" id="IPR050869">
    <property type="entry name" value="H3K4_H4K5_MeTrfase"/>
</dbReference>
<evidence type="ECO:0000256" key="2">
    <source>
        <dbReference type="ARBA" id="ARBA00022771"/>
    </source>
</evidence>
<protein>
    <recommendedName>
        <fullName evidence="4">SET domain-containing protein</fullName>
    </recommendedName>
</protein>
<dbReference type="GO" id="GO:0005634">
    <property type="term" value="C:nucleus"/>
    <property type="evidence" value="ECO:0007669"/>
    <property type="project" value="TreeGrafter"/>
</dbReference>
<dbReference type="InterPro" id="IPR002893">
    <property type="entry name" value="Znf_MYND"/>
</dbReference>
<dbReference type="AlphaFoldDB" id="A0A6A6JIQ7"/>
<keyword evidence="1" id="KW-0479">Metal-binding</keyword>
<accession>A0A6A6JIQ7</accession>
<gene>
    <name evidence="5" type="ORF">EI97DRAFT_419745</name>
</gene>
<evidence type="ECO:0000313" key="5">
    <source>
        <dbReference type="EMBL" id="KAF2275993.1"/>
    </source>
</evidence>
<dbReference type="PROSITE" id="PS01360">
    <property type="entry name" value="ZF_MYND_1"/>
    <property type="match status" value="1"/>
</dbReference>
<dbReference type="OrthoDB" id="438641at2759"/>
<name>A0A6A6JIQ7_WESOR</name>
<dbReference type="Pfam" id="PF00856">
    <property type="entry name" value="SET"/>
    <property type="match status" value="1"/>
</dbReference>
<dbReference type="SUPFAM" id="SSF144232">
    <property type="entry name" value="HIT/MYND zinc finger-like"/>
    <property type="match status" value="1"/>
</dbReference>
<dbReference type="InterPro" id="IPR046341">
    <property type="entry name" value="SET_dom_sf"/>
</dbReference>